<evidence type="ECO:0000256" key="7">
    <source>
        <dbReference type="ARBA" id="ARBA00022917"/>
    </source>
</evidence>
<keyword evidence="3 9" id="KW-0479">Metal-binding</keyword>
<dbReference type="InterPro" id="IPR009080">
    <property type="entry name" value="tRNAsynth_Ia_anticodon-bd"/>
</dbReference>
<comment type="subunit">
    <text evidence="1 9">Monomer.</text>
</comment>
<dbReference type="GO" id="GO:0008270">
    <property type="term" value="F:zinc ion binding"/>
    <property type="evidence" value="ECO:0007669"/>
    <property type="project" value="UniProtKB-UniRule"/>
</dbReference>
<dbReference type="Gene3D" id="1.20.120.1910">
    <property type="entry name" value="Cysteine-tRNA ligase, C-terminal anti-codon recognition domain"/>
    <property type="match status" value="1"/>
</dbReference>
<dbReference type="GO" id="GO:0006423">
    <property type="term" value="P:cysteinyl-tRNA aminoacylation"/>
    <property type="evidence" value="ECO:0007669"/>
    <property type="project" value="UniProtKB-UniRule"/>
</dbReference>
<evidence type="ECO:0000256" key="9">
    <source>
        <dbReference type="HAMAP-Rule" id="MF_00041"/>
    </source>
</evidence>
<dbReference type="HOGENOM" id="CLU_013528_0_1_7"/>
<dbReference type="PANTHER" id="PTHR10890:SF3">
    <property type="entry name" value="CYSTEINE--TRNA LIGASE, CYTOPLASMIC"/>
    <property type="match status" value="1"/>
</dbReference>
<evidence type="ECO:0000256" key="5">
    <source>
        <dbReference type="ARBA" id="ARBA00022833"/>
    </source>
</evidence>
<dbReference type="RefSeq" id="WP_023792861.1">
    <property type="nucleotide sequence ID" value="NC_023003.1"/>
</dbReference>
<dbReference type="InterPro" id="IPR024909">
    <property type="entry name" value="Cys-tRNA/MSH_ligase"/>
</dbReference>
<dbReference type="EC" id="6.1.1.16" evidence="9"/>
<dbReference type="SUPFAM" id="SSF47323">
    <property type="entry name" value="Anticodon-binding domain of a subclass of class I aminoacyl-tRNA synthetases"/>
    <property type="match status" value="1"/>
</dbReference>
<dbReference type="KEGG" id="dpb:BABL1_gene_78"/>
<dbReference type="GO" id="GO:0004817">
    <property type="term" value="F:cysteine-tRNA ligase activity"/>
    <property type="evidence" value="ECO:0007669"/>
    <property type="project" value="UniProtKB-UniRule"/>
</dbReference>
<keyword evidence="9" id="KW-0963">Cytoplasm</keyword>
<accession>V6DHC2</accession>
<evidence type="ECO:0000256" key="8">
    <source>
        <dbReference type="ARBA" id="ARBA00023146"/>
    </source>
</evidence>
<protein>
    <recommendedName>
        <fullName evidence="9">Cysteine--tRNA ligase</fullName>
        <ecNumber evidence="9">6.1.1.16</ecNumber>
    </recommendedName>
    <alternativeName>
        <fullName evidence="9">Cysteinyl-tRNA synthetase</fullName>
        <shortName evidence="9">CysRS</shortName>
    </alternativeName>
</protein>
<dbReference type="STRING" id="673862.BABL1_gene_78"/>
<dbReference type="eggNOG" id="COG0215">
    <property type="taxonomic scope" value="Bacteria"/>
</dbReference>
<dbReference type="Gene3D" id="3.40.50.620">
    <property type="entry name" value="HUPs"/>
    <property type="match status" value="1"/>
</dbReference>
<evidence type="ECO:0000256" key="2">
    <source>
        <dbReference type="ARBA" id="ARBA00022598"/>
    </source>
</evidence>
<dbReference type="Proteomes" id="UP000018769">
    <property type="component" value="Chromosome I"/>
</dbReference>
<feature type="binding site" evidence="9">
    <location>
        <position position="253"/>
    </location>
    <ligand>
        <name>Zn(2+)</name>
        <dbReference type="ChEBI" id="CHEBI:29105"/>
    </ligand>
</feature>
<keyword evidence="8 9" id="KW-0030">Aminoacyl-tRNA synthetase</keyword>
<comment type="catalytic activity">
    <reaction evidence="9">
        <text>tRNA(Cys) + L-cysteine + ATP = L-cysteinyl-tRNA(Cys) + AMP + diphosphate</text>
        <dbReference type="Rhea" id="RHEA:17773"/>
        <dbReference type="Rhea" id="RHEA-COMP:9661"/>
        <dbReference type="Rhea" id="RHEA-COMP:9679"/>
        <dbReference type="ChEBI" id="CHEBI:30616"/>
        <dbReference type="ChEBI" id="CHEBI:33019"/>
        <dbReference type="ChEBI" id="CHEBI:35235"/>
        <dbReference type="ChEBI" id="CHEBI:78442"/>
        <dbReference type="ChEBI" id="CHEBI:78517"/>
        <dbReference type="ChEBI" id="CHEBI:456215"/>
        <dbReference type="EC" id="6.1.1.16"/>
    </reaction>
</comment>
<evidence type="ECO:0000313" key="12">
    <source>
        <dbReference type="EMBL" id="CDK30944.1"/>
    </source>
</evidence>
<organism evidence="12 13">
    <name type="scientific">Candidatus Babela massiliensis</name>
    <dbReference type="NCBI Taxonomy" id="673862"/>
    <lineage>
        <taxon>Bacteria</taxon>
        <taxon>Candidatus Babelota</taxon>
        <taxon>Candidatus Babeliae</taxon>
        <taxon>Candidatus Babeliales</taxon>
        <taxon>Candidatus Babeliaceae</taxon>
        <taxon>Candidatus Babela</taxon>
    </lineage>
</organism>
<dbReference type="GO" id="GO:0005829">
    <property type="term" value="C:cytosol"/>
    <property type="evidence" value="ECO:0007669"/>
    <property type="project" value="TreeGrafter"/>
</dbReference>
<name>V6DHC2_9BACT</name>
<dbReference type="HAMAP" id="MF_00041">
    <property type="entry name" value="Cys_tRNA_synth"/>
    <property type="match status" value="1"/>
</dbReference>
<gene>
    <name evidence="9 12" type="primary">cysS</name>
    <name evidence="12" type="ORF">BABL1_gene_78</name>
</gene>
<comment type="subcellular location">
    <subcellularLocation>
        <location evidence="9">Cytoplasm</location>
    </subcellularLocation>
</comment>
<proteinExistence type="inferred from homology"/>
<feature type="binding site" evidence="9">
    <location>
        <position position="228"/>
    </location>
    <ligand>
        <name>Zn(2+)</name>
        <dbReference type="ChEBI" id="CHEBI:29105"/>
    </ligand>
</feature>
<dbReference type="PRINTS" id="PR00983">
    <property type="entry name" value="TRNASYNTHCYS"/>
</dbReference>
<feature type="binding site" evidence="9">
    <location>
        <position position="288"/>
    </location>
    <ligand>
        <name>ATP</name>
        <dbReference type="ChEBI" id="CHEBI:30616"/>
    </ligand>
</feature>
<feature type="short sequence motif" description="'KMSKS' region" evidence="9">
    <location>
        <begin position="285"/>
        <end position="289"/>
    </location>
</feature>
<dbReference type="GO" id="GO:0005524">
    <property type="term" value="F:ATP binding"/>
    <property type="evidence" value="ECO:0007669"/>
    <property type="project" value="UniProtKB-UniRule"/>
</dbReference>
<keyword evidence="6 9" id="KW-0067">ATP-binding</keyword>
<evidence type="ECO:0000259" key="11">
    <source>
        <dbReference type="Pfam" id="PF23493"/>
    </source>
</evidence>
<keyword evidence="7 9" id="KW-0648">Protein biosynthesis</keyword>
<evidence type="ECO:0000313" key="13">
    <source>
        <dbReference type="Proteomes" id="UP000018769"/>
    </source>
</evidence>
<dbReference type="Pfam" id="PF01406">
    <property type="entry name" value="tRNA-synt_1e"/>
    <property type="match status" value="1"/>
</dbReference>
<dbReference type="InterPro" id="IPR032678">
    <property type="entry name" value="tRNA-synt_1_cat_dom"/>
</dbReference>
<feature type="domain" description="Cysteinyl-tRNA ligase anticodon binding" evidence="11">
    <location>
        <begin position="422"/>
        <end position="464"/>
    </location>
</feature>
<comment type="cofactor">
    <cofactor evidence="9">
        <name>Zn(2+)</name>
        <dbReference type="ChEBI" id="CHEBI:29105"/>
    </cofactor>
    <text evidence="9">Binds 1 zinc ion per subunit.</text>
</comment>
<dbReference type="OrthoDB" id="9815130at2"/>
<keyword evidence="5 9" id="KW-0862">Zinc</keyword>
<dbReference type="SUPFAM" id="SSF52374">
    <property type="entry name" value="Nucleotidylyl transferase"/>
    <property type="match status" value="1"/>
</dbReference>
<dbReference type="InterPro" id="IPR056411">
    <property type="entry name" value="CysS_C"/>
</dbReference>
<feature type="binding site" evidence="9">
    <location>
        <position position="257"/>
    </location>
    <ligand>
        <name>Zn(2+)</name>
        <dbReference type="ChEBI" id="CHEBI:29105"/>
    </ligand>
</feature>
<evidence type="ECO:0000256" key="6">
    <source>
        <dbReference type="ARBA" id="ARBA00022840"/>
    </source>
</evidence>
<dbReference type="PATRIC" id="fig|673862.3.peg.834"/>
<evidence type="ECO:0000256" key="1">
    <source>
        <dbReference type="ARBA" id="ARBA00011245"/>
    </source>
</evidence>
<feature type="short sequence motif" description="'HIGH' region" evidence="9">
    <location>
        <begin position="45"/>
        <end position="55"/>
    </location>
</feature>
<keyword evidence="2 9" id="KW-0436">Ligase</keyword>
<dbReference type="PANTHER" id="PTHR10890">
    <property type="entry name" value="CYSTEINYL-TRNA SYNTHETASE"/>
    <property type="match status" value="1"/>
</dbReference>
<comment type="similarity">
    <text evidence="9">Belongs to the class-I aminoacyl-tRNA synthetase family.</text>
</comment>
<keyword evidence="13" id="KW-1185">Reference proteome</keyword>
<evidence type="ECO:0000256" key="4">
    <source>
        <dbReference type="ARBA" id="ARBA00022741"/>
    </source>
</evidence>
<keyword evidence="4 9" id="KW-0547">Nucleotide-binding</keyword>
<feature type="binding site" evidence="9">
    <location>
        <position position="43"/>
    </location>
    <ligand>
        <name>Zn(2+)</name>
        <dbReference type="ChEBI" id="CHEBI:29105"/>
    </ligand>
</feature>
<reference evidence="12 13" key="1">
    <citation type="journal article" date="2015" name="Biol. Direct">
        <title>Babela massiliensis, a representative of a widespread bacterial phylum with unusual adaptations to parasitism in amoebae.</title>
        <authorList>
            <person name="Pagnier I."/>
            <person name="Yutin N."/>
            <person name="Croce O."/>
            <person name="Makarova K.S."/>
            <person name="Wolf Y.I."/>
            <person name="Benamar S."/>
            <person name="Raoult D."/>
            <person name="Koonin E.V."/>
            <person name="La Scola B."/>
        </authorList>
    </citation>
    <scope>NUCLEOTIDE SEQUENCE [LARGE SCALE GENOMIC DNA]</scope>
    <source>
        <strain evidence="13">BABL1</strain>
    </source>
</reference>
<feature type="domain" description="tRNA synthetases class I catalytic" evidence="10">
    <location>
        <begin position="34"/>
        <end position="331"/>
    </location>
</feature>
<dbReference type="InterPro" id="IPR014729">
    <property type="entry name" value="Rossmann-like_a/b/a_fold"/>
</dbReference>
<dbReference type="EMBL" id="HG793133">
    <property type="protein sequence ID" value="CDK30944.1"/>
    <property type="molecule type" value="Genomic_DNA"/>
</dbReference>
<dbReference type="AlphaFoldDB" id="V6DHC2"/>
<dbReference type="CDD" id="cd00672">
    <property type="entry name" value="CysRS_core"/>
    <property type="match status" value="1"/>
</dbReference>
<evidence type="ECO:0000259" key="10">
    <source>
        <dbReference type="Pfam" id="PF01406"/>
    </source>
</evidence>
<dbReference type="Pfam" id="PF23493">
    <property type="entry name" value="CysS_C"/>
    <property type="match status" value="1"/>
</dbReference>
<sequence>MNNFKLYLTNTLSGNQELFEPNSVNQKNQIDSDKKLKVNMYVCGITPYDYAHLGHGRCYVTFDLLYRLLNLLDYKVTYCRNFTDIDDKLIKRSELEFSDPNQYWVLSSKFIKAYHEDMAKLNCLSPQYEPYVTKHIPQIINFIEQLINKNKAYNSNLSNGDVYYNVNSFKDYGKLSKRDLSELKIGARVEVREDKKSPLDFALWKGEESGPGWNSPWGFGRPGWHIECSTLIKEYLGDSIDIHGGGMDLIFPHHENEIAQSEALTDRPLAKYWIHNAFILVNKEKMSKSLGNFFTLRELFEKYDPMLIRYYFLNHHYRSPIEFSIDDLKASSKSYQRLVKFFEGVEVEDLTSIKEEDFNKLTISLDLLNALLSDLNVAKFFGIIFEKLKELEQNKAEIIMAKSLIQQILGLKLEPILEEKVEITPAIQELINQREHARSLKDWKKADEIRDKLVELGVEVQDKKLNK</sequence>
<evidence type="ECO:0000256" key="3">
    <source>
        <dbReference type="ARBA" id="ARBA00022723"/>
    </source>
</evidence>
<dbReference type="InterPro" id="IPR015803">
    <property type="entry name" value="Cys-tRNA-ligase"/>
</dbReference>
<dbReference type="NCBIfam" id="TIGR00435">
    <property type="entry name" value="cysS"/>
    <property type="match status" value="1"/>
</dbReference>